<evidence type="ECO:0000256" key="1">
    <source>
        <dbReference type="SAM" id="MobiDB-lite"/>
    </source>
</evidence>
<evidence type="ECO:0000313" key="2">
    <source>
        <dbReference type="EMBL" id="NCN65427.1"/>
    </source>
</evidence>
<comment type="caution">
    <text evidence="3">The sequence shown here is derived from an EMBL/GenBank/DDBJ whole genome shotgun (WGS) entry which is preliminary data.</text>
</comment>
<sequence>MDFKLVLLAAVIFLLFFVTPGCIDSGRESFKDVDSSGSGSGNETGAAGSENNTPTEIVTLPETIYNEPGEIKPVQPPSGNVPADAFRRDFSWNYGKYKWSITMEFSPETYAFYKNRSRHRDYDLFASDPYDDELVLNIVSRLKKAGEDAGFSDSEVVYLVVSFVQSLPYTSDDVTTGFDEYPRFPYETFYDNGGDCEDTSILASALLQEMGYGVVLIELPEHVAVGVKCSEDFPGSYYWYDGSRYCYLETTGENWNIGKIPDEYKDKEAKIIPVYKRPLLDVDFTAKYRYDSKDVYVDVNVSLKNLGSENAQNTKVYAALQTEDASLVWDSIESEYLRVSPEAGYSYQVTNLHAPAGKKFRIYVIAYGDNVVSYESVSEWVEWKKK</sequence>
<feature type="region of interest" description="Disordered" evidence="1">
    <location>
        <begin position="30"/>
        <end position="56"/>
    </location>
</feature>
<dbReference type="PANTHER" id="PTHR39327">
    <property type="match status" value="1"/>
</dbReference>
<protein>
    <recommendedName>
        <fullName evidence="5">Transglutaminase-like domain-containing protein</fullName>
    </recommendedName>
</protein>
<reference evidence="3" key="1">
    <citation type="submission" date="2019-11" db="EMBL/GenBank/DDBJ databases">
        <title>Lipid analysis of CO2-rich subsurface aquifers suggests an autotrophy-based deep biosphere with lysolipids enriched in CPR bacteria.</title>
        <authorList>
            <person name="Probst A.J."/>
            <person name="Elling F.J."/>
            <person name="Castelle C.J."/>
            <person name="Zhu Q."/>
            <person name="Elvert M."/>
            <person name="Birarda G."/>
            <person name="Holman H.-Y."/>
            <person name="Lane K.R."/>
            <person name="Ladd B."/>
            <person name="Ryan M.C."/>
            <person name="Woyke T."/>
            <person name="Hinrichs K.-U."/>
            <person name="Banfield J.F."/>
        </authorList>
    </citation>
    <scope>NUCLEOTIDE SEQUENCE</scope>
    <source>
        <strain evidence="2">CG_2015-01_33_1645</strain>
        <strain evidence="3">CG_2015-04_33_537</strain>
    </source>
</reference>
<dbReference type="Proteomes" id="UP000768163">
    <property type="component" value="Unassembled WGS sequence"/>
</dbReference>
<name>A0A8J8CG56_9ARCH</name>
<dbReference type="InterPro" id="IPR010319">
    <property type="entry name" value="Transglutaminase-like_Cys_pept"/>
</dbReference>
<dbReference type="EMBL" id="JAACVF010000142">
    <property type="protein sequence ID" value="NCN65427.1"/>
    <property type="molecule type" value="Genomic_DNA"/>
</dbReference>
<proteinExistence type="predicted"/>
<accession>A0A8J8CG56</accession>
<evidence type="ECO:0008006" key="5">
    <source>
        <dbReference type="Google" id="ProtNLM"/>
    </source>
</evidence>
<dbReference type="Gene3D" id="3.10.620.30">
    <property type="match status" value="1"/>
</dbReference>
<gene>
    <name evidence="3" type="ORF">GW779_05710</name>
    <name evidence="2" type="ORF">GW910_05140</name>
</gene>
<dbReference type="PANTHER" id="PTHR39327:SF1">
    <property type="entry name" value="BLR5470 PROTEIN"/>
    <property type="match status" value="1"/>
</dbReference>
<evidence type="ECO:0000313" key="4">
    <source>
        <dbReference type="Proteomes" id="UP000738826"/>
    </source>
</evidence>
<organism evidence="3 4">
    <name type="scientific">Candidatus Altarchaeum hamiconexum</name>
    <dbReference type="NCBI Taxonomy" id="1803513"/>
    <lineage>
        <taxon>Archaea</taxon>
        <taxon>Candidatus Altarchaeota</taxon>
        <taxon>Candidatus Altiarchaeia</taxon>
        <taxon>Candidatus Altarchaeales</taxon>
        <taxon>Candidatus Altarchaeaceae</taxon>
        <taxon>Candidatus Altarchaeum</taxon>
    </lineage>
</organism>
<dbReference type="EMBL" id="JAACQH010000123">
    <property type="protein sequence ID" value="NCS91878.1"/>
    <property type="molecule type" value="Genomic_DNA"/>
</dbReference>
<dbReference type="AlphaFoldDB" id="A0A8J8CG56"/>
<evidence type="ECO:0000313" key="3">
    <source>
        <dbReference type="EMBL" id="NCS91878.1"/>
    </source>
</evidence>
<dbReference type="Proteomes" id="UP000738826">
    <property type="component" value="Unassembled WGS sequence"/>
</dbReference>
<feature type="compositionally biased region" description="Polar residues" evidence="1">
    <location>
        <begin position="35"/>
        <end position="56"/>
    </location>
</feature>